<dbReference type="Proteomes" id="UP000735302">
    <property type="component" value="Unassembled WGS sequence"/>
</dbReference>
<protein>
    <submittedName>
        <fullName evidence="1">Uncharacterized protein</fullName>
    </submittedName>
</protein>
<dbReference type="EMBL" id="BLXT01001947">
    <property type="protein sequence ID" value="GFN89675.1"/>
    <property type="molecule type" value="Genomic_DNA"/>
</dbReference>
<evidence type="ECO:0000313" key="2">
    <source>
        <dbReference type="Proteomes" id="UP000735302"/>
    </source>
</evidence>
<organism evidence="1 2">
    <name type="scientific">Plakobranchus ocellatus</name>
    <dbReference type="NCBI Taxonomy" id="259542"/>
    <lineage>
        <taxon>Eukaryota</taxon>
        <taxon>Metazoa</taxon>
        <taxon>Spiralia</taxon>
        <taxon>Lophotrochozoa</taxon>
        <taxon>Mollusca</taxon>
        <taxon>Gastropoda</taxon>
        <taxon>Heterobranchia</taxon>
        <taxon>Euthyneura</taxon>
        <taxon>Panpulmonata</taxon>
        <taxon>Sacoglossa</taxon>
        <taxon>Placobranchoidea</taxon>
        <taxon>Plakobranchidae</taxon>
        <taxon>Plakobranchus</taxon>
    </lineage>
</organism>
<comment type="caution">
    <text evidence="1">The sequence shown here is derived from an EMBL/GenBank/DDBJ whole genome shotgun (WGS) entry which is preliminary data.</text>
</comment>
<accession>A0AAV3YRB4</accession>
<gene>
    <name evidence="1" type="ORF">PoB_001618100</name>
</gene>
<sequence>MWPLHTRELYVEPGDNCPLQRQRGRHFARTSPAAVCSFHLFIVQWAQPCNRGIPADLRADSLATVPPTPRITVSAPTSKQGTGTKRCLNKEHGVSLFISNIQGYSYRNQNFKN</sequence>
<name>A0AAV3YRB4_9GAST</name>
<dbReference type="AlphaFoldDB" id="A0AAV3YRB4"/>
<keyword evidence="2" id="KW-1185">Reference proteome</keyword>
<evidence type="ECO:0000313" key="1">
    <source>
        <dbReference type="EMBL" id="GFN89675.1"/>
    </source>
</evidence>
<proteinExistence type="predicted"/>
<reference evidence="1 2" key="1">
    <citation type="journal article" date="2021" name="Elife">
        <title>Chloroplast acquisition without the gene transfer in kleptoplastic sea slugs, Plakobranchus ocellatus.</title>
        <authorList>
            <person name="Maeda T."/>
            <person name="Takahashi S."/>
            <person name="Yoshida T."/>
            <person name="Shimamura S."/>
            <person name="Takaki Y."/>
            <person name="Nagai Y."/>
            <person name="Toyoda A."/>
            <person name="Suzuki Y."/>
            <person name="Arimoto A."/>
            <person name="Ishii H."/>
            <person name="Satoh N."/>
            <person name="Nishiyama T."/>
            <person name="Hasebe M."/>
            <person name="Maruyama T."/>
            <person name="Minagawa J."/>
            <person name="Obokata J."/>
            <person name="Shigenobu S."/>
        </authorList>
    </citation>
    <scope>NUCLEOTIDE SEQUENCE [LARGE SCALE GENOMIC DNA]</scope>
</reference>